<keyword evidence="2" id="KW-1185">Reference proteome</keyword>
<dbReference type="AlphaFoldDB" id="A0A4Y2BJG4"/>
<dbReference type="Proteomes" id="UP000499080">
    <property type="component" value="Unassembled WGS sequence"/>
</dbReference>
<protein>
    <submittedName>
        <fullName evidence="1">Uncharacterized protein</fullName>
    </submittedName>
</protein>
<evidence type="ECO:0000313" key="1">
    <source>
        <dbReference type="EMBL" id="GBL91495.1"/>
    </source>
</evidence>
<dbReference type="EMBL" id="BGPR01000079">
    <property type="protein sequence ID" value="GBL91495.1"/>
    <property type="molecule type" value="Genomic_DNA"/>
</dbReference>
<evidence type="ECO:0000313" key="2">
    <source>
        <dbReference type="Proteomes" id="UP000499080"/>
    </source>
</evidence>
<organism evidence="1 2">
    <name type="scientific">Araneus ventricosus</name>
    <name type="common">Orbweaver spider</name>
    <name type="synonym">Epeira ventricosa</name>
    <dbReference type="NCBI Taxonomy" id="182803"/>
    <lineage>
        <taxon>Eukaryota</taxon>
        <taxon>Metazoa</taxon>
        <taxon>Ecdysozoa</taxon>
        <taxon>Arthropoda</taxon>
        <taxon>Chelicerata</taxon>
        <taxon>Arachnida</taxon>
        <taxon>Araneae</taxon>
        <taxon>Araneomorphae</taxon>
        <taxon>Entelegynae</taxon>
        <taxon>Araneoidea</taxon>
        <taxon>Araneidae</taxon>
        <taxon>Araneus</taxon>
    </lineage>
</organism>
<proteinExistence type="predicted"/>
<sequence>MTRTTNEPLPPSPNFCSAPEGGCLPLDGHALDPRRNIRGIGSRIHDPPVTPHRVCNEVTVATLIPLKDGPCPQLDQVQESARLQKITIGERFVVKEESAASVGTRPWTPEGRCLTLTIAFML</sequence>
<comment type="caution">
    <text evidence="1">The sequence shown here is derived from an EMBL/GenBank/DDBJ whole genome shotgun (WGS) entry which is preliminary data.</text>
</comment>
<accession>A0A4Y2BJG4</accession>
<gene>
    <name evidence="1" type="ORF">AVEN_136964_1</name>
</gene>
<name>A0A4Y2BJG4_ARAVE</name>
<reference evidence="1 2" key="1">
    <citation type="journal article" date="2019" name="Sci. Rep.">
        <title>Orb-weaving spider Araneus ventricosus genome elucidates the spidroin gene catalogue.</title>
        <authorList>
            <person name="Kono N."/>
            <person name="Nakamura H."/>
            <person name="Ohtoshi R."/>
            <person name="Moran D.A.P."/>
            <person name="Shinohara A."/>
            <person name="Yoshida Y."/>
            <person name="Fujiwara M."/>
            <person name="Mori M."/>
            <person name="Tomita M."/>
            <person name="Arakawa K."/>
        </authorList>
    </citation>
    <scope>NUCLEOTIDE SEQUENCE [LARGE SCALE GENOMIC DNA]</scope>
</reference>